<reference evidence="3" key="1">
    <citation type="journal article" date="2022" name="Int. J. Mol. Sci.">
        <title>Draft Genome of Tanacetum Coccineum: Genomic Comparison of Closely Related Tanacetum-Family Plants.</title>
        <authorList>
            <person name="Yamashiro T."/>
            <person name="Shiraishi A."/>
            <person name="Nakayama K."/>
            <person name="Satake H."/>
        </authorList>
    </citation>
    <scope>NUCLEOTIDE SEQUENCE</scope>
</reference>
<reference evidence="3" key="2">
    <citation type="submission" date="2022-01" db="EMBL/GenBank/DDBJ databases">
        <authorList>
            <person name="Yamashiro T."/>
            <person name="Shiraishi A."/>
            <person name="Satake H."/>
            <person name="Nakayama K."/>
        </authorList>
    </citation>
    <scope>NUCLEOTIDE SEQUENCE</scope>
</reference>
<feature type="chain" id="PRO_5045630400" description="Secreted protein" evidence="2">
    <location>
        <begin position="18"/>
        <end position="93"/>
    </location>
</feature>
<evidence type="ECO:0008006" key="5">
    <source>
        <dbReference type="Google" id="ProtNLM"/>
    </source>
</evidence>
<dbReference type="Proteomes" id="UP001151760">
    <property type="component" value="Unassembled WGS sequence"/>
</dbReference>
<feature type="signal peptide" evidence="2">
    <location>
        <begin position="1"/>
        <end position="17"/>
    </location>
</feature>
<comment type="caution">
    <text evidence="3">The sequence shown here is derived from an EMBL/GenBank/DDBJ whole genome shotgun (WGS) entry which is preliminary data.</text>
</comment>
<gene>
    <name evidence="3" type="ORF">Tco_0624326</name>
</gene>
<sequence length="93" mass="9701">MGATALAVATAALAVAAEPEVPESVLEPLTTVPVAMKPMQSMLPSMTPVKRYGNPASGCESYRHAAHSELPNSIPLNVPKPLKKLEPPDSTVV</sequence>
<evidence type="ECO:0000313" key="4">
    <source>
        <dbReference type="Proteomes" id="UP001151760"/>
    </source>
</evidence>
<name>A0ABQ4WDM2_9ASTR</name>
<organism evidence="3 4">
    <name type="scientific">Tanacetum coccineum</name>
    <dbReference type="NCBI Taxonomy" id="301880"/>
    <lineage>
        <taxon>Eukaryota</taxon>
        <taxon>Viridiplantae</taxon>
        <taxon>Streptophyta</taxon>
        <taxon>Embryophyta</taxon>
        <taxon>Tracheophyta</taxon>
        <taxon>Spermatophyta</taxon>
        <taxon>Magnoliopsida</taxon>
        <taxon>eudicotyledons</taxon>
        <taxon>Gunneridae</taxon>
        <taxon>Pentapetalae</taxon>
        <taxon>asterids</taxon>
        <taxon>campanulids</taxon>
        <taxon>Asterales</taxon>
        <taxon>Asteraceae</taxon>
        <taxon>Asteroideae</taxon>
        <taxon>Anthemideae</taxon>
        <taxon>Anthemidinae</taxon>
        <taxon>Tanacetum</taxon>
    </lineage>
</organism>
<keyword evidence="4" id="KW-1185">Reference proteome</keyword>
<evidence type="ECO:0000256" key="1">
    <source>
        <dbReference type="SAM" id="MobiDB-lite"/>
    </source>
</evidence>
<protein>
    <recommendedName>
        <fullName evidence="5">Secreted protein</fullName>
    </recommendedName>
</protein>
<evidence type="ECO:0000256" key="2">
    <source>
        <dbReference type="SAM" id="SignalP"/>
    </source>
</evidence>
<evidence type="ECO:0000313" key="3">
    <source>
        <dbReference type="EMBL" id="GJS50964.1"/>
    </source>
</evidence>
<dbReference type="EMBL" id="BQNB010008553">
    <property type="protein sequence ID" value="GJS50964.1"/>
    <property type="molecule type" value="Genomic_DNA"/>
</dbReference>
<feature type="region of interest" description="Disordered" evidence="1">
    <location>
        <begin position="70"/>
        <end position="93"/>
    </location>
</feature>
<proteinExistence type="predicted"/>
<accession>A0ABQ4WDM2</accession>
<keyword evidence="2" id="KW-0732">Signal</keyword>